<dbReference type="OrthoDB" id="5949084at2759"/>
<evidence type="ECO:0000313" key="2">
    <source>
        <dbReference type="Proteomes" id="UP000225706"/>
    </source>
</evidence>
<comment type="caution">
    <text evidence="1">The sequence shown here is derived from an EMBL/GenBank/DDBJ whole genome shotgun (WGS) entry which is preliminary data.</text>
</comment>
<dbReference type="STRING" id="50429.A0A2B4S1Y8"/>
<dbReference type="AlphaFoldDB" id="A0A2B4S1Y8"/>
<organism evidence="1 2">
    <name type="scientific">Stylophora pistillata</name>
    <name type="common">Smooth cauliflower coral</name>
    <dbReference type="NCBI Taxonomy" id="50429"/>
    <lineage>
        <taxon>Eukaryota</taxon>
        <taxon>Metazoa</taxon>
        <taxon>Cnidaria</taxon>
        <taxon>Anthozoa</taxon>
        <taxon>Hexacorallia</taxon>
        <taxon>Scleractinia</taxon>
        <taxon>Astrocoeniina</taxon>
        <taxon>Pocilloporidae</taxon>
        <taxon>Stylophora</taxon>
    </lineage>
</organism>
<sequence>MCDVKVTESQIDTVKQEVCQETEEMKLVNNLPLRTNIQRPPTNSKKKNGKMLRSADLNQRHGEFLEESSILELNGLQSSGMALGKVLGFARDGKTNTEKRHSIASSHLERAEYTQKSFQILCMDDFHNMNTVRKPTEQILTNAVHMTTLLMDIQSSVDAVPPPVDTASIHRCKKKEETNSIYNANWCKICVAFLLNAVQSWKKVYSRENPEECQTLKSTILIDEIEQTLHKLNPLCFLHYPVIVRSGQFPQLASSMKRLAIMFVAMDRHHYNKASLSWISDEQYQRESFPAYHAAKSALCSVLNEKKEDGFEKTYVPQYLRGYSDQDLLVLSGLASEGILAMFDRVALNLGKSYMLPRPLKRAGQPYGKAPYYLASFQKEFSTKSLPLGYSCLRHGIKDYCQVLIEMMGEEKYMMMMMMTTMVMMVATNLPS</sequence>
<reference evidence="2" key="1">
    <citation type="journal article" date="2017" name="bioRxiv">
        <title>Comparative analysis of the genomes of Stylophora pistillata and Acropora digitifera provides evidence for extensive differences between species of corals.</title>
        <authorList>
            <person name="Voolstra C.R."/>
            <person name="Li Y."/>
            <person name="Liew Y.J."/>
            <person name="Baumgarten S."/>
            <person name="Zoccola D."/>
            <person name="Flot J.-F."/>
            <person name="Tambutte S."/>
            <person name="Allemand D."/>
            <person name="Aranda M."/>
        </authorList>
    </citation>
    <scope>NUCLEOTIDE SEQUENCE [LARGE SCALE GENOMIC DNA]</scope>
</reference>
<name>A0A2B4S1Y8_STYPI</name>
<protein>
    <submittedName>
        <fullName evidence="1">Uncharacterized protein</fullName>
    </submittedName>
</protein>
<dbReference type="Proteomes" id="UP000225706">
    <property type="component" value="Unassembled WGS sequence"/>
</dbReference>
<proteinExistence type="predicted"/>
<keyword evidence="2" id="KW-1185">Reference proteome</keyword>
<accession>A0A2B4S1Y8</accession>
<gene>
    <name evidence="1" type="ORF">AWC38_SpisGene11516</name>
</gene>
<dbReference type="EMBL" id="LSMT01000192">
    <property type="protein sequence ID" value="PFX23921.1"/>
    <property type="molecule type" value="Genomic_DNA"/>
</dbReference>
<evidence type="ECO:0000313" key="1">
    <source>
        <dbReference type="EMBL" id="PFX23921.1"/>
    </source>
</evidence>